<proteinExistence type="predicted"/>
<evidence type="ECO:0000256" key="1">
    <source>
        <dbReference type="SAM" id="MobiDB-lite"/>
    </source>
</evidence>
<protein>
    <submittedName>
        <fullName evidence="2">Uncharacterized protein</fullName>
    </submittedName>
</protein>
<dbReference type="Proteomes" id="UP000326340">
    <property type="component" value="Unassembled WGS sequence"/>
</dbReference>
<dbReference type="EMBL" id="PUHP01000485">
    <property type="protein sequence ID" value="TQN69696.1"/>
    <property type="molecule type" value="Genomic_DNA"/>
</dbReference>
<name>A0A5Q4BSQ1_9PEZI</name>
<evidence type="ECO:0000313" key="2">
    <source>
        <dbReference type="EMBL" id="TQN69696.1"/>
    </source>
</evidence>
<accession>A0A5Q4BSQ1</accession>
<comment type="caution">
    <text evidence="2">The sequence shown here is derived from an EMBL/GenBank/DDBJ whole genome shotgun (WGS) entry which is preliminary data.</text>
</comment>
<gene>
    <name evidence="2" type="ORF">CSHISOI_05781</name>
</gene>
<keyword evidence="3" id="KW-1185">Reference proteome</keyword>
<reference evidence="2 3" key="1">
    <citation type="journal article" date="2019" name="Sci. Rep.">
        <title>Colletotrichum shisoi sp. nov., an anthracnose pathogen of Perilla frutescens in Japan: molecular phylogenetic, morphological and genomic evidence.</title>
        <authorList>
            <person name="Gan P."/>
            <person name="Tsushima A."/>
            <person name="Hiroyama R."/>
            <person name="Narusaka M."/>
            <person name="Takano Y."/>
            <person name="Narusaka Y."/>
            <person name="Kawaradani M."/>
            <person name="Damm U."/>
            <person name="Shirasu K."/>
        </authorList>
    </citation>
    <scope>NUCLEOTIDE SEQUENCE [LARGE SCALE GENOMIC DNA]</scope>
    <source>
        <strain evidence="2 3">PG-2018a</strain>
    </source>
</reference>
<feature type="region of interest" description="Disordered" evidence="1">
    <location>
        <begin position="51"/>
        <end position="70"/>
    </location>
</feature>
<feature type="compositionally biased region" description="Basic residues" evidence="1">
    <location>
        <begin position="58"/>
        <end position="70"/>
    </location>
</feature>
<sequence length="106" mass="12439">MPEVSTIVTDIGDTVRYRMGRFPTQIKPQSQPNADVCRQELCRFRVANAVEGQPPAQSRKHHSRRLRHEPRMLRLRIRTHTMRPAQRRRMDRLGISFRSLEHSAVA</sequence>
<organism evidence="2 3">
    <name type="scientific">Colletotrichum shisoi</name>
    <dbReference type="NCBI Taxonomy" id="2078593"/>
    <lineage>
        <taxon>Eukaryota</taxon>
        <taxon>Fungi</taxon>
        <taxon>Dikarya</taxon>
        <taxon>Ascomycota</taxon>
        <taxon>Pezizomycotina</taxon>
        <taxon>Sordariomycetes</taxon>
        <taxon>Hypocreomycetidae</taxon>
        <taxon>Glomerellales</taxon>
        <taxon>Glomerellaceae</taxon>
        <taxon>Colletotrichum</taxon>
        <taxon>Colletotrichum destructivum species complex</taxon>
    </lineage>
</organism>
<evidence type="ECO:0000313" key="3">
    <source>
        <dbReference type="Proteomes" id="UP000326340"/>
    </source>
</evidence>
<dbReference type="AlphaFoldDB" id="A0A5Q4BSQ1"/>